<protein>
    <submittedName>
        <fullName evidence="2">Uncharacterized protein</fullName>
    </submittedName>
</protein>
<dbReference type="EMBL" id="CP019070">
    <property type="protein sequence ID" value="APW66006.1"/>
    <property type="molecule type" value="Genomic_DNA"/>
</dbReference>
<keyword evidence="1" id="KW-1133">Transmembrane helix</keyword>
<proteinExistence type="predicted"/>
<name>A0A1P8KNB9_9BACT</name>
<evidence type="ECO:0000313" key="3">
    <source>
        <dbReference type="Proteomes" id="UP000186074"/>
    </source>
</evidence>
<evidence type="ECO:0000256" key="1">
    <source>
        <dbReference type="SAM" id="Phobius"/>
    </source>
</evidence>
<keyword evidence="1" id="KW-0812">Transmembrane</keyword>
<organism evidence="2 3">
    <name type="scientific">Poseidonibacter parvus</name>
    <dbReference type="NCBI Taxonomy" id="1850254"/>
    <lineage>
        <taxon>Bacteria</taxon>
        <taxon>Pseudomonadati</taxon>
        <taxon>Campylobacterota</taxon>
        <taxon>Epsilonproteobacteria</taxon>
        <taxon>Campylobacterales</taxon>
        <taxon>Arcobacteraceae</taxon>
        <taxon>Poseidonibacter</taxon>
    </lineage>
</organism>
<dbReference type="RefSeq" id="WP_076087276.1">
    <property type="nucleotide sequence ID" value="NZ_CP019070.1"/>
</dbReference>
<accession>A0A1P8KNB9</accession>
<dbReference type="OrthoDB" id="5344372at2"/>
<feature type="transmembrane region" description="Helical" evidence="1">
    <location>
        <begin position="12"/>
        <end position="30"/>
    </location>
</feature>
<reference evidence="2 3" key="1">
    <citation type="submission" date="2017-01" db="EMBL/GenBank/DDBJ databases">
        <title>Genome sequencing of Arcobacter sp. LPB0137.</title>
        <authorList>
            <person name="Lee G.-W."/>
            <person name="Yi H."/>
        </authorList>
    </citation>
    <scope>NUCLEOTIDE SEQUENCE [LARGE SCALE GENOMIC DNA]</scope>
    <source>
        <strain evidence="2 3">LPB0137</strain>
    </source>
</reference>
<feature type="transmembrane region" description="Helical" evidence="1">
    <location>
        <begin position="50"/>
        <end position="69"/>
    </location>
</feature>
<gene>
    <name evidence="2" type="ORF">LPB137_09120</name>
</gene>
<keyword evidence="3" id="KW-1185">Reference proteome</keyword>
<dbReference type="Proteomes" id="UP000186074">
    <property type="component" value="Chromosome"/>
</dbReference>
<sequence>MKNEEVKKEFAKVILNAKIVAFLFFILLTPNIVMKVKGLTEIFGQSEQTWFNAAIAGFVLYLGFTIFLWKCPKCGKFPGRGWFRKECASCGVELS</sequence>
<evidence type="ECO:0000313" key="2">
    <source>
        <dbReference type="EMBL" id="APW66006.1"/>
    </source>
</evidence>
<keyword evidence="1" id="KW-0472">Membrane</keyword>
<dbReference type="AlphaFoldDB" id="A0A1P8KNB9"/>
<dbReference type="KEGG" id="alp:LPB137_09120"/>